<protein>
    <submittedName>
        <fullName evidence="1">Uncharacterized protein</fullName>
    </submittedName>
</protein>
<dbReference type="EMBL" id="GBRH01230987">
    <property type="protein sequence ID" value="JAD66908.1"/>
    <property type="molecule type" value="Transcribed_RNA"/>
</dbReference>
<proteinExistence type="predicted"/>
<reference evidence="1" key="2">
    <citation type="journal article" date="2015" name="Data Brief">
        <title>Shoot transcriptome of the giant reed, Arundo donax.</title>
        <authorList>
            <person name="Barrero R.A."/>
            <person name="Guerrero F.D."/>
            <person name="Moolhuijzen P."/>
            <person name="Goolsby J.A."/>
            <person name="Tidwell J."/>
            <person name="Bellgard S.E."/>
            <person name="Bellgard M.I."/>
        </authorList>
    </citation>
    <scope>NUCLEOTIDE SEQUENCE</scope>
    <source>
        <tissue evidence="1">Shoot tissue taken approximately 20 cm above the soil surface</tissue>
    </source>
</reference>
<dbReference type="AlphaFoldDB" id="A0A0A9S9S8"/>
<sequence length="107" mass="11331">MASKRRLASSSEMSGAKPSACVQVSASGKWDFNCANGSWVQFVTASRTITQSLSQTPCTQLSSFKPSSADSAPTILKTGSSSFERSGNSAFIELFSSQSRSFSTLEV</sequence>
<reference evidence="1" key="1">
    <citation type="submission" date="2014-09" db="EMBL/GenBank/DDBJ databases">
        <authorList>
            <person name="Magalhaes I.L.F."/>
            <person name="Oliveira U."/>
            <person name="Santos F.R."/>
            <person name="Vidigal T.H.D.A."/>
            <person name="Brescovit A.D."/>
            <person name="Santos A.J."/>
        </authorList>
    </citation>
    <scope>NUCLEOTIDE SEQUENCE</scope>
    <source>
        <tissue evidence="1">Shoot tissue taken approximately 20 cm above the soil surface</tissue>
    </source>
</reference>
<evidence type="ECO:0000313" key="1">
    <source>
        <dbReference type="EMBL" id="JAD66908.1"/>
    </source>
</evidence>
<name>A0A0A9S9S8_ARUDO</name>
<organism evidence="1">
    <name type="scientific">Arundo donax</name>
    <name type="common">Giant reed</name>
    <name type="synonym">Donax arundinaceus</name>
    <dbReference type="NCBI Taxonomy" id="35708"/>
    <lineage>
        <taxon>Eukaryota</taxon>
        <taxon>Viridiplantae</taxon>
        <taxon>Streptophyta</taxon>
        <taxon>Embryophyta</taxon>
        <taxon>Tracheophyta</taxon>
        <taxon>Spermatophyta</taxon>
        <taxon>Magnoliopsida</taxon>
        <taxon>Liliopsida</taxon>
        <taxon>Poales</taxon>
        <taxon>Poaceae</taxon>
        <taxon>PACMAD clade</taxon>
        <taxon>Arundinoideae</taxon>
        <taxon>Arundineae</taxon>
        <taxon>Arundo</taxon>
    </lineage>
</organism>
<accession>A0A0A9S9S8</accession>